<evidence type="ECO:0008006" key="3">
    <source>
        <dbReference type="Google" id="ProtNLM"/>
    </source>
</evidence>
<protein>
    <recommendedName>
        <fullName evidence="3">(2Fe-2S) ferredoxin</fullName>
    </recommendedName>
</protein>
<evidence type="ECO:0000313" key="1">
    <source>
        <dbReference type="EMBL" id="MCW9712399.1"/>
    </source>
</evidence>
<accession>A0ABT3PX20</accession>
<dbReference type="InterPro" id="IPR036249">
    <property type="entry name" value="Thioredoxin-like_sf"/>
</dbReference>
<dbReference type="EMBL" id="JAJNDC010000001">
    <property type="protein sequence ID" value="MCW9712399.1"/>
    <property type="molecule type" value="Genomic_DNA"/>
</dbReference>
<comment type="caution">
    <text evidence="1">The sequence shown here is derived from an EMBL/GenBank/DDBJ whole genome shotgun (WGS) entry which is preliminary data.</text>
</comment>
<dbReference type="RefSeq" id="WP_265788337.1">
    <property type="nucleotide sequence ID" value="NZ_BAABRS010000001.1"/>
</dbReference>
<dbReference type="Gene3D" id="3.40.30.10">
    <property type="entry name" value="Glutaredoxin"/>
    <property type="match status" value="1"/>
</dbReference>
<dbReference type="SUPFAM" id="SSF52833">
    <property type="entry name" value="Thioredoxin-like"/>
    <property type="match status" value="1"/>
</dbReference>
<sequence>MNRRVQKKAKELHVDKIQRHIFLCADQTKPKCCKKEIGLEAWAFLKKRLSELNLDGAGGIYRTKANCLRICKKGPVAVVYPEGIWYHSCTPNVLERIIQEHLIQGNPVKEYMFAEQPLQ</sequence>
<keyword evidence="2" id="KW-1185">Reference proteome</keyword>
<evidence type="ECO:0000313" key="2">
    <source>
        <dbReference type="Proteomes" id="UP001207337"/>
    </source>
</evidence>
<proteinExistence type="predicted"/>
<name>A0ABT3PX20_9BACT</name>
<dbReference type="CDD" id="cd02980">
    <property type="entry name" value="TRX_Fd_family"/>
    <property type="match status" value="1"/>
</dbReference>
<dbReference type="Proteomes" id="UP001207337">
    <property type="component" value="Unassembled WGS sequence"/>
</dbReference>
<gene>
    <name evidence="1" type="ORF">LQ318_05715</name>
</gene>
<reference evidence="1 2" key="1">
    <citation type="submission" date="2021-11" db="EMBL/GenBank/DDBJ databases">
        <title>Aliifidinibius sp. nov., a new bacterium isolated from saline soil.</title>
        <authorList>
            <person name="Galisteo C."/>
            <person name="De La Haba R."/>
            <person name="Sanchez-Porro C."/>
            <person name="Ventosa A."/>
        </authorList>
    </citation>
    <scope>NUCLEOTIDE SEQUENCE [LARGE SCALE GENOMIC DNA]</scope>
    <source>
        <strain evidence="1 2">KACC 190600</strain>
    </source>
</reference>
<organism evidence="1 2">
    <name type="scientific">Fodinibius salicampi</name>
    <dbReference type="NCBI Taxonomy" id="1920655"/>
    <lineage>
        <taxon>Bacteria</taxon>
        <taxon>Pseudomonadati</taxon>
        <taxon>Balneolota</taxon>
        <taxon>Balneolia</taxon>
        <taxon>Balneolales</taxon>
        <taxon>Balneolaceae</taxon>
        <taxon>Fodinibius</taxon>
    </lineage>
</organism>